<dbReference type="OrthoDB" id="4548523at2"/>
<dbReference type="RefSeq" id="WP_007923827.1">
    <property type="nucleotide sequence ID" value="NZ_ALWX01000001.1"/>
</dbReference>
<dbReference type="EMBL" id="ALWX01000001">
    <property type="protein sequence ID" value="EKA62861.1"/>
    <property type="molecule type" value="Genomic_DNA"/>
</dbReference>
<keyword evidence="5" id="KW-1185">Reference proteome</keyword>
<evidence type="ECO:0000313" key="5">
    <source>
        <dbReference type="Proteomes" id="UP000288711"/>
    </source>
</evidence>
<evidence type="ECO:0000256" key="1">
    <source>
        <dbReference type="SAM" id="MobiDB-lite"/>
    </source>
</evidence>
<comment type="caution">
    <text evidence="2">The sequence shown here is derived from an EMBL/GenBank/DDBJ whole genome shotgun (WGS) entry which is preliminary data.</text>
</comment>
<organism evidence="2 4">
    <name type="scientific">Janibacter hoylei PVAS-1</name>
    <dbReference type="NCBI Taxonomy" id="1210046"/>
    <lineage>
        <taxon>Bacteria</taxon>
        <taxon>Bacillati</taxon>
        <taxon>Actinomycetota</taxon>
        <taxon>Actinomycetes</taxon>
        <taxon>Micrococcales</taxon>
        <taxon>Intrasporangiaceae</taxon>
        <taxon>Janibacter</taxon>
    </lineage>
</organism>
<dbReference type="STRING" id="1210046.B277_00335"/>
<proteinExistence type="predicted"/>
<evidence type="ECO:0000313" key="2">
    <source>
        <dbReference type="EMBL" id="EKA62861.1"/>
    </source>
</evidence>
<gene>
    <name evidence="2" type="ORF">B277_00335</name>
    <name evidence="3" type="ORF">CWN80_12895</name>
</gene>
<dbReference type="Proteomes" id="UP000004474">
    <property type="component" value="Unassembled WGS sequence"/>
</dbReference>
<feature type="region of interest" description="Disordered" evidence="1">
    <location>
        <begin position="1"/>
        <end position="31"/>
    </location>
</feature>
<accession>K1E707</accession>
<dbReference type="PATRIC" id="fig|1210046.3.peg.67"/>
<dbReference type="EMBL" id="PIPF01000012">
    <property type="protein sequence ID" value="RWU82129.1"/>
    <property type="molecule type" value="Genomic_DNA"/>
</dbReference>
<protein>
    <submittedName>
        <fullName evidence="2">Uncharacterized protein</fullName>
    </submittedName>
</protein>
<evidence type="ECO:0000313" key="3">
    <source>
        <dbReference type="EMBL" id="RWU82129.1"/>
    </source>
</evidence>
<dbReference type="Proteomes" id="UP000288711">
    <property type="component" value="Unassembled WGS sequence"/>
</dbReference>
<feature type="region of interest" description="Disordered" evidence="1">
    <location>
        <begin position="56"/>
        <end position="77"/>
    </location>
</feature>
<feature type="compositionally biased region" description="Basic and acidic residues" evidence="1">
    <location>
        <begin position="15"/>
        <end position="24"/>
    </location>
</feature>
<name>K1E707_9MICO</name>
<reference evidence="3 5" key="1">
    <citation type="journal article" date="2009" name="Int. J. Syst. Evol. Microbiol.">
        <title>Janibacter hoylei sp. nov., Bacillus isronensis sp. nov. and Bacillus aryabhattai sp. nov., isolated from cryotubes used for collecting air from the upper atmosphere.</title>
        <authorList>
            <person name="Shivaji S."/>
            <person name="Chaturvedi P."/>
            <person name="Begum Z."/>
            <person name="Pindi P.K."/>
            <person name="Manorama R."/>
            <person name="Padmanaban D.A."/>
            <person name="Shouche Y.S."/>
            <person name="Pawar S."/>
            <person name="Vaishampayan P."/>
            <person name="Dutt C.B."/>
            <person name="Datta G.N."/>
            <person name="Manchanda R.K."/>
            <person name="Rao U.R."/>
            <person name="Bhargava P.M."/>
            <person name="Narlikar J.V."/>
        </authorList>
    </citation>
    <scope>NUCLEOTIDE SEQUENCE [LARGE SCALE GENOMIC DNA]</scope>
    <source>
        <strain evidence="3 5">PVAS-1</strain>
    </source>
</reference>
<reference evidence="2 4" key="2">
    <citation type="journal article" date="2012" name="J. Bacteriol.">
        <title>Genome Sequence of Janibacter hoylei MTCC8307, Isolated from the Stratospheric Air.</title>
        <authorList>
            <person name="Pawar S.P."/>
            <person name="Dhotre D.P."/>
            <person name="Shetty S.A."/>
            <person name="Chowdhury S.P."/>
            <person name="Chaudhari B.L."/>
            <person name="Shouche Y.S."/>
        </authorList>
    </citation>
    <scope>NUCLEOTIDE SEQUENCE [LARGE SCALE GENOMIC DNA]</scope>
    <source>
        <strain evidence="2 4">PVAS-1</strain>
    </source>
</reference>
<sequence length="77" mass="8669">MVAGPARIRRRRHDVTHDPDRDPSWEPPLAGSDAEQIVAALDRQRATLRWKADGLESVDGRTGEDPAPDWVTLWDRG</sequence>
<dbReference type="AlphaFoldDB" id="K1E707"/>
<reference evidence="3" key="3">
    <citation type="submission" date="2017-11" db="EMBL/GenBank/DDBJ databases">
        <authorList>
            <person name="Seuylemezian A."/>
            <person name="Cooper K."/>
            <person name="Vaishampayan P."/>
        </authorList>
    </citation>
    <scope>NUCLEOTIDE SEQUENCE</scope>
    <source>
        <strain evidence="3">PVAS-1</strain>
    </source>
</reference>
<evidence type="ECO:0000313" key="4">
    <source>
        <dbReference type="Proteomes" id="UP000004474"/>
    </source>
</evidence>